<dbReference type="Pfam" id="PF17432">
    <property type="entry name" value="DUF3458_C"/>
    <property type="match status" value="1"/>
</dbReference>
<evidence type="ECO:0000256" key="9">
    <source>
        <dbReference type="ARBA" id="ARBA00022801"/>
    </source>
</evidence>
<feature type="domain" description="Peptidase M1 alanyl aminopeptidase C-terminal" evidence="17">
    <location>
        <begin position="554"/>
        <end position="872"/>
    </location>
</feature>
<dbReference type="GO" id="GO:0008237">
    <property type="term" value="F:metallopeptidase activity"/>
    <property type="evidence" value="ECO:0007669"/>
    <property type="project" value="UniProtKB-UniRule"/>
</dbReference>
<evidence type="ECO:0000256" key="14">
    <source>
        <dbReference type="SAM" id="MobiDB-lite"/>
    </source>
</evidence>
<comment type="function">
    <text evidence="12">Aminopeptidase N is involved in the degradation of intracellular peptides generated by protein breakdown during normal growth as well as in response to nutrient starvation.</text>
</comment>
<evidence type="ECO:0000256" key="11">
    <source>
        <dbReference type="ARBA" id="ARBA00023049"/>
    </source>
</evidence>
<feature type="domain" description="Aminopeptidase N-like N-terminal" evidence="18">
    <location>
        <begin position="99"/>
        <end position="189"/>
    </location>
</feature>
<keyword evidence="6 19" id="KW-0031">Aminopeptidase</keyword>
<feature type="region of interest" description="Disordered" evidence="14">
    <location>
        <begin position="854"/>
        <end position="873"/>
    </location>
</feature>
<dbReference type="InterPro" id="IPR045357">
    <property type="entry name" value="Aminopeptidase_N-like_N"/>
</dbReference>
<dbReference type="GO" id="GO:0016285">
    <property type="term" value="F:alanyl aminopeptidase activity"/>
    <property type="evidence" value="ECO:0007669"/>
    <property type="project" value="UniProtKB-EC"/>
</dbReference>
<dbReference type="PANTHER" id="PTHR46322">
    <property type="entry name" value="PUROMYCIN-SENSITIVE AMINOPEPTIDASE"/>
    <property type="match status" value="1"/>
</dbReference>
<dbReference type="InterPro" id="IPR001930">
    <property type="entry name" value="Peptidase_M1"/>
</dbReference>
<dbReference type="NCBIfam" id="TIGR02414">
    <property type="entry name" value="pepN_proteo"/>
    <property type="match status" value="1"/>
</dbReference>
<reference evidence="19 20" key="1">
    <citation type="submission" date="2019-07" db="EMBL/GenBank/DDBJ databases">
        <title>Reinekea sp. strain SSH23 genome sequencing and assembly.</title>
        <authorList>
            <person name="Kim I."/>
        </authorList>
    </citation>
    <scope>NUCLEOTIDE SEQUENCE [LARGE SCALE GENOMIC DNA]</scope>
    <source>
        <strain evidence="19 20">SSH23</strain>
    </source>
</reference>
<evidence type="ECO:0000256" key="3">
    <source>
        <dbReference type="ARBA" id="ARBA00010136"/>
    </source>
</evidence>
<dbReference type="GO" id="GO:0008270">
    <property type="term" value="F:zinc ion binding"/>
    <property type="evidence" value="ECO:0007669"/>
    <property type="project" value="InterPro"/>
</dbReference>
<evidence type="ECO:0000256" key="5">
    <source>
        <dbReference type="ARBA" id="ARBA00015611"/>
    </source>
</evidence>
<evidence type="ECO:0000256" key="8">
    <source>
        <dbReference type="ARBA" id="ARBA00022723"/>
    </source>
</evidence>
<keyword evidence="8" id="KW-0479">Metal-binding</keyword>
<dbReference type="PRINTS" id="PR00756">
    <property type="entry name" value="ALADIPTASE"/>
</dbReference>
<evidence type="ECO:0000313" key="20">
    <source>
        <dbReference type="Proteomes" id="UP000321764"/>
    </source>
</evidence>
<evidence type="ECO:0000256" key="2">
    <source>
        <dbReference type="ARBA" id="ARBA00001947"/>
    </source>
</evidence>
<evidence type="ECO:0000259" key="15">
    <source>
        <dbReference type="Pfam" id="PF01433"/>
    </source>
</evidence>
<evidence type="ECO:0000256" key="4">
    <source>
        <dbReference type="ARBA" id="ARBA00012564"/>
    </source>
</evidence>
<comment type="cofactor">
    <cofactor evidence="2">
        <name>Zn(2+)</name>
        <dbReference type="ChEBI" id="CHEBI:29105"/>
    </cofactor>
</comment>
<dbReference type="InterPro" id="IPR038438">
    <property type="entry name" value="PepN_Ig-like_sf"/>
</dbReference>
<keyword evidence="11" id="KW-0482">Metalloprotease</keyword>
<feature type="compositionally biased region" description="Basic and acidic residues" evidence="14">
    <location>
        <begin position="862"/>
        <end position="873"/>
    </location>
</feature>
<dbReference type="CDD" id="cd09600">
    <property type="entry name" value="M1_APN"/>
    <property type="match status" value="1"/>
</dbReference>
<evidence type="ECO:0000256" key="6">
    <source>
        <dbReference type="ARBA" id="ARBA00022438"/>
    </source>
</evidence>
<evidence type="ECO:0000256" key="1">
    <source>
        <dbReference type="ARBA" id="ARBA00000098"/>
    </source>
</evidence>
<evidence type="ECO:0000256" key="12">
    <source>
        <dbReference type="ARBA" id="ARBA00059739"/>
    </source>
</evidence>
<comment type="similarity">
    <text evidence="3">Belongs to the peptidase M1 family.</text>
</comment>
<dbReference type="AlphaFoldDB" id="A0A5C8Z6Z9"/>
<keyword evidence="20" id="KW-1185">Reference proteome</keyword>
<dbReference type="Proteomes" id="UP000321764">
    <property type="component" value="Unassembled WGS sequence"/>
</dbReference>
<sequence>MKESSARIIRLAEYKEPDYWIKNTQLVIRIFDGYTEVSSELTMVKNARVDGLPTLVLDGVEQTIKQLHFDDTEISQYQYSDDKLTVQPVAEEFIFKAVTRIDPENNTSLEGLYKSGSMYCTQCEAEGFRKITFYLDRPDVMATFTTRIEADKASFPTLLANGNPIDEGELENGRHFATWQDPFVKPAYLFAAVAGDLVRKDDSFTTCSGREISLRIFAEPRNAHKTDFALDSLKRSMKWDEKRYGREYDLDIFMIVASDFFNMGAMENKGLNIFNSAAVLANQETSSDDRFERIEAIVAHEYFHNWSGNRVTCRDWFQLSLKEGFTVYRDAHFTSDMHDATVKRIKDARFLKTVQFPEDSGPNAHPVKPQEYQEINNFYTVTIYEKGAEVVGMINTLIGEDLFRKGSDLYFERFDGCAATTDDFVACMQEVSGYDFTQFKRWYTQAGTPTVVVSQHYDAEQQQYQLSFSQSQKPTPGQSEKLPMVIPVKMALLNAQGDELAIDCDADFNQQTQVLTLTEAQTTVTFSGVSEQPYASLFRDFSAPVRVEFELSEAELLLLASKDKNAYNRFDAVQKIYLDTLIAMIKNGDNQTPSLVLDVVRASLADNALSPAIKSLMLALPSYQLLVDSLQQKVDADALVAARQAMKQSIANSFKAEWAELTLSLQSEQAYQFNAEQAGRRELQALTLSYWAETGDAAALDFAKALYQQANNQTDRLNGLKAVLDNGSDALVSDLLDDFYQRWHEDTQMVETWLLLQASAKGVTIDTIKALMQHEAFDITNPNKVRSVLAGFMNNFTSYHQKDFSGYDFIAQRIIQLDAINPQVAARFVTALENWKVFSGQRAEAMKQALQSIADSQGRSPDVSEKVEKALAH</sequence>
<keyword evidence="9 19" id="KW-0378">Hydrolase</keyword>
<evidence type="ECO:0000259" key="17">
    <source>
        <dbReference type="Pfam" id="PF17432"/>
    </source>
</evidence>
<evidence type="ECO:0000259" key="18">
    <source>
        <dbReference type="Pfam" id="PF17900"/>
    </source>
</evidence>
<dbReference type="InterPro" id="IPR035414">
    <property type="entry name" value="Peptidase_M1_pepN_Ig-like"/>
</dbReference>
<keyword evidence="7" id="KW-0645">Protease</keyword>
<keyword evidence="10" id="KW-0862">Zinc</keyword>
<dbReference type="Gene3D" id="2.60.40.1730">
    <property type="entry name" value="tricorn interacting facor f3 domain"/>
    <property type="match status" value="1"/>
</dbReference>
<proteinExistence type="inferred from homology"/>
<dbReference type="Gene3D" id="3.30.2010.30">
    <property type="match status" value="1"/>
</dbReference>
<comment type="caution">
    <text evidence="19">The sequence shown here is derived from an EMBL/GenBank/DDBJ whole genome shotgun (WGS) entry which is preliminary data.</text>
</comment>
<name>A0A5C8Z6Z9_9GAMM</name>
<evidence type="ECO:0000259" key="16">
    <source>
        <dbReference type="Pfam" id="PF11940"/>
    </source>
</evidence>
<dbReference type="PANTHER" id="PTHR46322:SF1">
    <property type="entry name" value="PUROMYCIN-SENSITIVE AMINOPEPTIDASE"/>
    <property type="match status" value="1"/>
</dbReference>
<protein>
    <recommendedName>
        <fullName evidence="5 13">Aminopeptidase N</fullName>
        <ecNumber evidence="4 13">3.4.11.2</ecNumber>
    </recommendedName>
</protein>
<evidence type="ECO:0000313" key="19">
    <source>
        <dbReference type="EMBL" id="TXR53875.1"/>
    </source>
</evidence>
<dbReference type="Pfam" id="PF17900">
    <property type="entry name" value="Peptidase_M1_N"/>
    <property type="match status" value="1"/>
</dbReference>
<dbReference type="InterPro" id="IPR027268">
    <property type="entry name" value="Peptidase_M4/M1_CTD_sf"/>
</dbReference>
<dbReference type="SUPFAM" id="SSF63737">
    <property type="entry name" value="Leukotriene A4 hydrolase N-terminal domain"/>
    <property type="match status" value="1"/>
</dbReference>
<dbReference type="EMBL" id="VKAD01000001">
    <property type="protein sequence ID" value="TXR53875.1"/>
    <property type="molecule type" value="Genomic_DNA"/>
</dbReference>
<dbReference type="FunFam" id="3.30.2010.30:FF:000002">
    <property type="entry name" value="Putative aminopeptidase N"/>
    <property type="match status" value="1"/>
</dbReference>
<gene>
    <name evidence="19" type="primary">pepN</name>
    <name evidence="19" type="ORF">FME95_04795</name>
</gene>
<dbReference type="Gene3D" id="1.10.390.10">
    <property type="entry name" value="Neutral Protease Domain 2"/>
    <property type="match status" value="1"/>
</dbReference>
<dbReference type="EC" id="3.4.11.2" evidence="4 13"/>
<dbReference type="InterPro" id="IPR014782">
    <property type="entry name" value="Peptidase_M1_dom"/>
</dbReference>
<dbReference type="InterPro" id="IPR024601">
    <property type="entry name" value="Peptidase_M1_pepN_C"/>
</dbReference>
<dbReference type="InterPro" id="IPR042097">
    <property type="entry name" value="Aminopeptidase_N-like_N_sf"/>
</dbReference>
<comment type="catalytic activity">
    <reaction evidence="1">
        <text>Release of an N-terminal amino acid, Xaa-|-Yaa- from a peptide, amide or arylamide. Xaa is preferably Ala, but may be most amino acids including Pro (slow action). When a terminal hydrophobic residue is followed by a prolyl residue, the two may be released as an intact Xaa-Pro dipeptide.</text>
        <dbReference type="EC" id="3.4.11.2"/>
    </reaction>
</comment>
<evidence type="ECO:0000256" key="13">
    <source>
        <dbReference type="NCBIfam" id="TIGR02414"/>
    </source>
</evidence>
<dbReference type="Pfam" id="PF11940">
    <property type="entry name" value="DUF3458"/>
    <property type="match status" value="1"/>
</dbReference>
<evidence type="ECO:0000256" key="7">
    <source>
        <dbReference type="ARBA" id="ARBA00022670"/>
    </source>
</evidence>
<dbReference type="InterPro" id="IPR037144">
    <property type="entry name" value="Peptidase_M1_pepN_C_sf"/>
</dbReference>
<dbReference type="OrthoDB" id="100605at2"/>
<feature type="domain" description="Peptidase M1 membrane alanine aminopeptidase" evidence="15">
    <location>
        <begin position="228"/>
        <end position="442"/>
    </location>
</feature>
<dbReference type="RefSeq" id="WP_147713274.1">
    <property type="nucleotide sequence ID" value="NZ_VKAD01000001.1"/>
</dbReference>
<accession>A0A5C8Z6Z9</accession>
<dbReference type="SUPFAM" id="SSF55486">
    <property type="entry name" value="Metalloproteases ('zincins'), catalytic domain"/>
    <property type="match status" value="1"/>
</dbReference>
<organism evidence="19 20">
    <name type="scientific">Reinekea thalattae</name>
    <dbReference type="NCBI Taxonomy" id="2593301"/>
    <lineage>
        <taxon>Bacteria</taxon>
        <taxon>Pseudomonadati</taxon>
        <taxon>Pseudomonadota</taxon>
        <taxon>Gammaproteobacteria</taxon>
        <taxon>Oceanospirillales</taxon>
        <taxon>Saccharospirillaceae</taxon>
        <taxon>Reinekea</taxon>
    </lineage>
</organism>
<evidence type="ECO:0000256" key="10">
    <source>
        <dbReference type="ARBA" id="ARBA00022833"/>
    </source>
</evidence>
<dbReference type="Gene3D" id="2.60.40.1840">
    <property type="match status" value="1"/>
</dbReference>
<dbReference type="InterPro" id="IPR012779">
    <property type="entry name" value="Peptidase_M1_pepN"/>
</dbReference>
<dbReference type="Gene3D" id="1.25.50.10">
    <property type="entry name" value="Peptidase M1, alanyl aminopeptidase, C-terminal domain"/>
    <property type="match status" value="1"/>
</dbReference>
<dbReference type="Pfam" id="PF01433">
    <property type="entry name" value="Peptidase_M1"/>
    <property type="match status" value="1"/>
</dbReference>
<dbReference type="FunFam" id="2.60.40.1730:FF:000005">
    <property type="entry name" value="Aminopeptidase N"/>
    <property type="match status" value="1"/>
</dbReference>
<dbReference type="FunFam" id="2.60.40.1840:FF:000001">
    <property type="entry name" value="Aminopeptidase N"/>
    <property type="match status" value="1"/>
</dbReference>
<dbReference type="GO" id="GO:0006508">
    <property type="term" value="P:proteolysis"/>
    <property type="evidence" value="ECO:0007669"/>
    <property type="project" value="UniProtKB-UniRule"/>
</dbReference>
<feature type="domain" description="Peptidase M1 alanyl aminopeptidase Ig-like fold" evidence="16">
    <location>
        <begin position="447"/>
        <end position="549"/>
    </location>
</feature>